<evidence type="ECO:0000313" key="2">
    <source>
        <dbReference type="EMBL" id="CAI9168451.1"/>
    </source>
</evidence>
<evidence type="ECO:0000256" key="1">
    <source>
        <dbReference type="SAM" id="MobiDB-lite"/>
    </source>
</evidence>
<feature type="region of interest" description="Disordered" evidence="1">
    <location>
        <begin position="1"/>
        <end position="42"/>
    </location>
</feature>
<keyword evidence="3" id="KW-1185">Reference proteome</keyword>
<evidence type="ECO:0000313" key="3">
    <source>
        <dbReference type="Proteomes" id="UP001176941"/>
    </source>
</evidence>
<proteinExistence type="predicted"/>
<organism evidence="2 3">
    <name type="scientific">Rangifer tarandus platyrhynchus</name>
    <name type="common">Svalbard reindeer</name>
    <dbReference type="NCBI Taxonomy" id="3082113"/>
    <lineage>
        <taxon>Eukaryota</taxon>
        <taxon>Metazoa</taxon>
        <taxon>Chordata</taxon>
        <taxon>Craniata</taxon>
        <taxon>Vertebrata</taxon>
        <taxon>Euteleostomi</taxon>
        <taxon>Mammalia</taxon>
        <taxon>Eutheria</taxon>
        <taxon>Laurasiatheria</taxon>
        <taxon>Artiodactyla</taxon>
        <taxon>Ruminantia</taxon>
        <taxon>Pecora</taxon>
        <taxon>Cervidae</taxon>
        <taxon>Odocoileinae</taxon>
        <taxon>Rangifer</taxon>
    </lineage>
</organism>
<name>A0ABN8Z8G7_RANTA</name>
<protein>
    <submittedName>
        <fullName evidence="2">Uncharacterized protein</fullName>
    </submittedName>
</protein>
<gene>
    <name evidence="2" type="ORF">MRATA1EN1_LOCUS17413</name>
</gene>
<sequence length="109" mass="11522">MVPAPPAAEGIGTGPVRPGDGKLAGGVSRRDPSLASPSWRDSRCPADLFRERAGFCEGGEAAGRRLWQKHRKHSWLILFPTGDGAGAAQDTGDAASALEKLTVFLKRQV</sequence>
<dbReference type="EMBL" id="OX459964">
    <property type="protein sequence ID" value="CAI9168451.1"/>
    <property type="molecule type" value="Genomic_DNA"/>
</dbReference>
<dbReference type="Proteomes" id="UP001176941">
    <property type="component" value="Chromosome 28"/>
</dbReference>
<reference evidence="2" key="1">
    <citation type="submission" date="2023-04" db="EMBL/GenBank/DDBJ databases">
        <authorList>
            <consortium name="ELIXIR-Norway"/>
        </authorList>
    </citation>
    <scope>NUCLEOTIDE SEQUENCE [LARGE SCALE GENOMIC DNA]</scope>
</reference>
<accession>A0ABN8Z8G7</accession>